<dbReference type="OrthoDB" id="10025998at2759"/>
<feature type="region of interest" description="Disordered" evidence="1">
    <location>
        <begin position="53"/>
        <end position="93"/>
    </location>
</feature>
<evidence type="ECO:0000256" key="2">
    <source>
        <dbReference type="SAM" id="Phobius"/>
    </source>
</evidence>
<dbReference type="AlphaFoldDB" id="A0A0L0FEM6"/>
<name>A0A0L0FEM6_9EUKA</name>
<keyword evidence="5" id="KW-1185">Reference proteome</keyword>
<gene>
    <name evidence="4" type="ORF">SARC_12268</name>
</gene>
<accession>A0A0L0FEM6</accession>
<organism evidence="4 5">
    <name type="scientific">Sphaeroforma arctica JP610</name>
    <dbReference type="NCBI Taxonomy" id="667725"/>
    <lineage>
        <taxon>Eukaryota</taxon>
        <taxon>Ichthyosporea</taxon>
        <taxon>Ichthyophonida</taxon>
        <taxon>Sphaeroforma</taxon>
    </lineage>
</organism>
<keyword evidence="2" id="KW-1133">Transmembrane helix</keyword>
<dbReference type="InterPro" id="IPR043729">
    <property type="entry name" value="DUF5672"/>
</dbReference>
<reference evidence="4 5" key="1">
    <citation type="submission" date="2011-02" db="EMBL/GenBank/DDBJ databases">
        <title>The Genome Sequence of Sphaeroforma arctica JP610.</title>
        <authorList>
            <consortium name="The Broad Institute Genome Sequencing Platform"/>
            <person name="Russ C."/>
            <person name="Cuomo C."/>
            <person name="Young S.K."/>
            <person name="Zeng Q."/>
            <person name="Gargeya S."/>
            <person name="Alvarado L."/>
            <person name="Berlin A."/>
            <person name="Chapman S.B."/>
            <person name="Chen Z."/>
            <person name="Freedman E."/>
            <person name="Gellesch M."/>
            <person name="Goldberg J."/>
            <person name="Griggs A."/>
            <person name="Gujja S."/>
            <person name="Heilman E."/>
            <person name="Heiman D."/>
            <person name="Howarth C."/>
            <person name="Mehta T."/>
            <person name="Neiman D."/>
            <person name="Pearson M."/>
            <person name="Roberts A."/>
            <person name="Saif S."/>
            <person name="Shea T."/>
            <person name="Shenoy N."/>
            <person name="Sisk P."/>
            <person name="Stolte C."/>
            <person name="Sykes S."/>
            <person name="White J."/>
            <person name="Yandava C."/>
            <person name="Burger G."/>
            <person name="Gray M.W."/>
            <person name="Holland P.W.H."/>
            <person name="King N."/>
            <person name="Lang F.B.F."/>
            <person name="Roger A.J."/>
            <person name="Ruiz-Trillo I."/>
            <person name="Haas B."/>
            <person name="Nusbaum C."/>
            <person name="Birren B."/>
        </authorList>
    </citation>
    <scope>NUCLEOTIDE SEQUENCE [LARGE SCALE GENOMIC DNA]</scope>
    <source>
        <strain evidence="4 5">JP610</strain>
    </source>
</reference>
<feature type="domain" description="DUF5672" evidence="3">
    <location>
        <begin position="169"/>
        <end position="312"/>
    </location>
</feature>
<proteinExistence type="predicted"/>
<keyword evidence="2" id="KW-0812">Transmembrane</keyword>
<dbReference type="RefSeq" id="XP_014149102.1">
    <property type="nucleotide sequence ID" value="XM_014293627.1"/>
</dbReference>
<feature type="region of interest" description="Disordered" evidence="1">
    <location>
        <begin position="382"/>
        <end position="408"/>
    </location>
</feature>
<keyword evidence="2" id="KW-0472">Membrane</keyword>
<dbReference type="eggNOG" id="ENOG502SCDD">
    <property type="taxonomic scope" value="Eukaryota"/>
</dbReference>
<feature type="compositionally biased region" description="Basic residues" evidence="1">
    <location>
        <begin position="397"/>
        <end position="408"/>
    </location>
</feature>
<evidence type="ECO:0000256" key="1">
    <source>
        <dbReference type="SAM" id="MobiDB-lite"/>
    </source>
</evidence>
<evidence type="ECO:0000313" key="5">
    <source>
        <dbReference type="Proteomes" id="UP000054560"/>
    </source>
</evidence>
<dbReference type="Pfam" id="PF18922">
    <property type="entry name" value="DUF5672"/>
    <property type="match status" value="1"/>
</dbReference>
<protein>
    <recommendedName>
        <fullName evidence="3">DUF5672 domain-containing protein</fullName>
    </recommendedName>
</protein>
<dbReference type="STRING" id="667725.A0A0L0FEM6"/>
<evidence type="ECO:0000259" key="3">
    <source>
        <dbReference type="Pfam" id="PF18922"/>
    </source>
</evidence>
<sequence>RRVTRVVSLVVFVILLVGLFLNKKKLTIYEVSSEVSQNNDCPPKETIYVEVDTTQNSSPGEVSDYVVQESSPSENSDHTEQQPAVVPEDELEQNVQTQDVSKNAMLYMEPRQIESAMYVLNNFNSLVPMSWDLVIACSTANREFMEEKTNMLLGTRKVHFLVVLPEKFSRTLYNALFLKLDFWNQIPYETLMIFQSDSVLCANSPFRIEHFLKYNYLGCALGDSYGLGSHNDWAPSPFYGSGGLTIRNVEHHKACLTDPNLAAKRRATGAAEDVFFSYCVHVGPESGRAPNASVLHEFCTQQGYQQPSFGIHKFWDQGYRFAPSQVRKMVEHCPEIIPMRIHVTSELAWNSTAEPVIFNVTEVMGARTQRAAAGARRFTHKTNIPTHRETVATPGHKQSRSFSKRTKG</sequence>
<dbReference type="Proteomes" id="UP000054560">
    <property type="component" value="Unassembled WGS sequence"/>
</dbReference>
<feature type="non-terminal residue" evidence="4">
    <location>
        <position position="1"/>
    </location>
</feature>
<evidence type="ECO:0000313" key="4">
    <source>
        <dbReference type="EMBL" id="KNC75200.1"/>
    </source>
</evidence>
<feature type="transmembrane region" description="Helical" evidence="2">
    <location>
        <begin position="6"/>
        <end position="22"/>
    </location>
</feature>
<dbReference type="GeneID" id="25912772"/>
<dbReference type="EMBL" id="KQ243781">
    <property type="protein sequence ID" value="KNC75200.1"/>
    <property type="molecule type" value="Genomic_DNA"/>
</dbReference>